<keyword evidence="14 22" id="KW-0573">Peptidoglycan synthesis</keyword>
<gene>
    <name evidence="22 28" type="primary">ddl</name>
    <name evidence="28" type="ORF">Bravens_00146</name>
</gene>
<evidence type="ECO:0000256" key="17">
    <source>
        <dbReference type="ARBA" id="ARBA00047614"/>
    </source>
</evidence>
<evidence type="ECO:0000256" key="19">
    <source>
        <dbReference type="ARBA" id="ARBA00068427"/>
    </source>
</evidence>
<feature type="binding site" evidence="24">
    <location>
        <begin position="197"/>
        <end position="198"/>
    </location>
    <ligand>
        <name>ATP</name>
        <dbReference type="ChEBI" id="CHEBI:30616"/>
    </ligand>
</feature>
<dbReference type="PANTHER" id="PTHR23132">
    <property type="entry name" value="D-ALANINE--D-ALANINE LIGASE"/>
    <property type="match status" value="1"/>
</dbReference>
<evidence type="ECO:0000256" key="25">
    <source>
        <dbReference type="PIRSR" id="PIRSR039102-3"/>
    </source>
</evidence>
<feature type="active site" evidence="23">
    <location>
        <position position="18"/>
    </location>
</feature>
<keyword evidence="15 25" id="KW-0464">Manganese</keyword>
<feature type="domain" description="ATP-grasp" evidence="27">
    <location>
        <begin position="149"/>
        <end position="359"/>
    </location>
</feature>
<keyword evidence="29" id="KW-1185">Reference proteome</keyword>
<dbReference type="InterPro" id="IPR011127">
    <property type="entry name" value="Dala_Dala_lig_N"/>
</dbReference>
<dbReference type="PROSITE" id="PS00844">
    <property type="entry name" value="DALA_DALA_LIGASE_2"/>
    <property type="match status" value="1"/>
</dbReference>
<evidence type="ECO:0000256" key="4">
    <source>
        <dbReference type="ARBA" id="ARBA00004752"/>
    </source>
</evidence>
<sequence length="368" mass="39298">MSSQRTSVAVLFGGRSSEHSVSCVSAAGVIGALDRDRYRPVPIGITKNGTWVTVEDPTSFSFADGAMPEVEENGSAVFVSPSTRGVSLLERDADGSVRDLGDIDVFFPVLHGQFGEDGTLQGLLELKGVPFVGPGVLTSAVGMDKHFMKTVLRSAGIPTADWQTVTAKQWADDPAGVRERLAALGLPVFVKPARAGSSVGITKVAVAEDLDAALREGFEHDHKVIVEPGIDGREIECAVLGSHWDDELTASVPGEIVISGDHEFYDFEAKYLSADDVHLEAPADLPDDVARTVQAIAADTFRAFECSGLTRVDTFVQADGTVLVNEINTSPGFTPTSGYPYMMGKSSIDYPELISRLIDIALVDVNRR</sequence>
<dbReference type="GO" id="GO:0046872">
    <property type="term" value="F:metal ion binding"/>
    <property type="evidence" value="ECO:0007669"/>
    <property type="project" value="UniProtKB-KW"/>
</dbReference>
<feature type="binding site" evidence="25">
    <location>
        <position position="313"/>
    </location>
    <ligand>
        <name>Mg(2+)</name>
        <dbReference type="ChEBI" id="CHEBI:18420"/>
        <label>1</label>
    </ligand>
</feature>
<keyword evidence="10 24" id="KW-0547">Nucleotide-binding</keyword>
<feature type="binding site" evidence="24">
    <location>
        <position position="145"/>
    </location>
    <ligand>
        <name>ATP</name>
        <dbReference type="ChEBI" id="CHEBI:30616"/>
    </ligand>
</feature>
<keyword evidence="9 25" id="KW-0479">Metal-binding</keyword>
<dbReference type="NCBIfam" id="TIGR01205">
    <property type="entry name" value="D_ala_D_alaTIGR"/>
    <property type="match status" value="1"/>
</dbReference>
<comment type="function">
    <text evidence="2 22">Cell wall formation.</text>
</comment>
<evidence type="ECO:0000256" key="9">
    <source>
        <dbReference type="ARBA" id="ARBA00022723"/>
    </source>
</evidence>
<feature type="binding site" evidence="24">
    <location>
        <begin position="325"/>
        <end position="326"/>
    </location>
    <ligand>
        <name>ATP</name>
        <dbReference type="ChEBI" id="CHEBI:30616"/>
    </ligand>
</feature>
<dbReference type="EC" id="6.3.2.4" evidence="6 22"/>
<dbReference type="Gene3D" id="3.30.470.20">
    <property type="entry name" value="ATP-grasp fold, B domain"/>
    <property type="match status" value="1"/>
</dbReference>
<evidence type="ECO:0000256" key="22">
    <source>
        <dbReference type="HAMAP-Rule" id="MF_00047"/>
    </source>
</evidence>
<dbReference type="HAMAP" id="MF_00047">
    <property type="entry name" value="Dala_Dala_lig"/>
    <property type="match status" value="1"/>
</dbReference>
<keyword evidence="12 25" id="KW-0460">Magnesium</keyword>
<dbReference type="SUPFAM" id="SSF52440">
    <property type="entry name" value="PreATP-grasp domain"/>
    <property type="match status" value="1"/>
</dbReference>
<evidence type="ECO:0000256" key="13">
    <source>
        <dbReference type="ARBA" id="ARBA00022960"/>
    </source>
</evidence>
<dbReference type="RefSeq" id="WP_062019452.1">
    <property type="nucleotide sequence ID" value="NZ_LQQC01000002.1"/>
</dbReference>
<evidence type="ECO:0000256" key="3">
    <source>
        <dbReference type="ARBA" id="ARBA00004496"/>
    </source>
</evidence>
<keyword evidence="11 26" id="KW-0067">ATP-binding</keyword>
<evidence type="ECO:0000256" key="10">
    <source>
        <dbReference type="ARBA" id="ARBA00022741"/>
    </source>
</evidence>
<dbReference type="InterPro" id="IPR011761">
    <property type="entry name" value="ATP-grasp"/>
</dbReference>
<evidence type="ECO:0000256" key="23">
    <source>
        <dbReference type="PIRSR" id="PIRSR039102-1"/>
    </source>
</evidence>
<evidence type="ECO:0000256" key="5">
    <source>
        <dbReference type="ARBA" id="ARBA00010871"/>
    </source>
</evidence>
<evidence type="ECO:0000256" key="12">
    <source>
        <dbReference type="ARBA" id="ARBA00022842"/>
    </source>
</evidence>
<evidence type="ECO:0000256" key="14">
    <source>
        <dbReference type="ARBA" id="ARBA00022984"/>
    </source>
</evidence>
<evidence type="ECO:0000259" key="27">
    <source>
        <dbReference type="PROSITE" id="PS50975"/>
    </source>
</evidence>
<reference evidence="28 29" key="1">
    <citation type="submission" date="2016-01" db="EMBL/GenBank/DDBJ databases">
        <title>Use of Whole Genome Sequencing to ascertain that Brevibacterium massiliense (Roux, Raoult 2009) is a later heterotypic synonym of Brevibacterium ravenspurgense (Mages 2008).</title>
        <authorList>
            <person name="Bernier A.-M."/>
            <person name="Burdz T."/>
            <person name="Huynh C."/>
            <person name="Pachecho A.L."/>
            <person name="Wiebe D."/>
            <person name="Bonner C."/>
            <person name="Bernard K."/>
        </authorList>
    </citation>
    <scope>NUCLEOTIDE SEQUENCE [LARGE SCALE GENOMIC DNA]</scope>
    <source>
        <strain evidence="28 29">CCUG56047</strain>
    </source>
</reference>
<feature type="binding site" evidence="25">
    <location>
        <position position="326"/>
    </location>
    <ligand>
        <name>Mg(2+)</name>
        <dbReference type="ChEBI" id="CHEBI:18420"/>
        <label>1</label>
    </ligand>
</feature>
<comment type="pathway">
    <text evidence="4 22">Cell wall biogenesis; peptidoglycan biosynthesis.</text>
</comment>
<evidence type="ECO:0000256" key="15">
    <source>
        <dbReference type="ARBA" id="ARBA00023211"/>
    </source>
</evidence>
<evidence type="ECO:0000256" key="26">
    <source>
        <dbReference type="PROSITE-ProRule" id="PRU00409"/>
    </source>
</evidence>
<comment type="cofactor">
    <cofactor evidence="1">
        <name>Mn(2+)</name>
        <dbReference type="ChEBI" id="CHEBI:29035"/>
    </cofactor>
</comment>
<dbReference type="Proteomes" id="UP000243589">
    <property type="component" value="Unassembled WGS sequence"/>
</dbReference>
<dbReference type="UniPathway" id="UPA00219"/>
<dbReference type="PANTHER" id="PTHR23132:SF25">
    <property type="entry name" value="D-ALANINE--D-ALANINE LIGASE A"/>
    <property type="match status" value="1"/>
</dbReference>
<name>A0A150HCH9_9MICO</name>
<dbReference type="InterPro" id="IPR011095">
    <property type="entry name" value="Dala_Dala_lig_C"/>
</dbReference>
<keyword evidence="7 22" id="KW-0963">Cytoplasm</keyword>
<dbReference type="AlphaFoldDB" id="A0A150HCH9"/>
<dbReference type="EMBL" id="LQQC01000002">
    <property type="protein sequence ID" value="KXZ59674.1"/>
    <property type="molecule type" value="Genomic_DNA"/>
</dbReference>
<dbReference type="InterPro" id="IPR000291">
    <property type="entry name" value="D-Ala_lig_Van_CS"/>
</dbReference>
<dbReference type="FunFam" id="3.30.1490.20:FF:000007">
    <property type="entry name" value="D-alanine--D-alanine ligase"/>
    <property type="match status" value="1"/>
</dbReference>
<dbReference type="InterPro" id="IPR016185">
    <property type="entry name" value="PreATP-grasp_dom_sf"/>
</dbReference>
<evidence type="ECO:0000313" key="29">
    <source>
        <dbReference type="Proteomes" id="UP000243589"/>
    </source>
</evidence>
<dbReference type="Gene3D" id="3.40.50.20">
    <property type="match status" value="1"/>
</dbReference>
<dbReference type="Pfam" id="PF01820">
    <property type="entry name" value="Dala_Dala_lig_N"/>
    <property type="match status" value="1"/>
</dbReference>
<feature type="binding site" evidence="24">
    <location>
        <begin position="227"/>
        <end position="234"/>
    </location>
    <ligand>
        <name>ATP</name>
        <dbReference type="ChEBI" id="CHEBI:30616"/>
    </ligand>
</feature>
<evidence type="ECO:0000256" key="1">
    <source>
        <dbReference type="ARBA" id="ARBA00001936"/>
    </source>
</evidence>
<dbReference type="Pfam" id="PF07478">
    <property type="entry name" value="Dala_Dala_lig_C"/>
    <property type="match status" value="1"/>
</dbReference>
<dbReference type="GO" id="GO:0005524">
    <property type="term" value="F:ATP binding"/>
    <property type="evidence" value="ECO:0007669"/>
    <property type="project" value="UniProtKB-UniRule"/>
</dbReference>
<keyword evidence="13 22" id="KW-0133">Cell shape</keyword>
<dbReference type="SUPFAM" id="SSF56059">
    <property type="entry name" value="Glutathione synthetase ATP-binding domain-like"/>
    <property type="match status" value="1"/>
</dbReference>
<evidence type="ECO:0000313" key="28">
    <source>
        <dbReference type="EMBL" id="KXZ59674.1"/>
    </source>
</evidence>
<comment type="caution">
    <text evidence="28">The sequence shown here is derived from an EMBL/GenBank/DDBJ whole genome shotgun (WGS) entry which is preliminary data.</text>
</comment>
<comment type="similarity">
    <text evidence="5 22">Belongs to the D-alanine--D-alanine ligase family.</text>
</comment>
<dbReference type="PIRSF" id="PIRSF039102">
    <property type="entry name" value="Ddl/VanB"/>
    <property type="match status" value="1"/>
</dbReference>
<dbReference type="Gene3D" id="3.30.1490.20">
    <property type="entry name" value="ATP-grasp fold, A domain"/>
    <property type="match status" value="1"/>
</dbReference>
<dbReference type="NCBIfam" id="NF002528">
    <property type="entry name" value="PRK01966.1-4"/>
    <property type="match status" value="1"/>
</dbReference>
<dbReference type="GO" id="GO:0009252">
    <property type="term" value="P:peptidoglycan biosynthetic process"/>
    <property type="evidence" value="ECO:0007669"/>
    <property type="project" value="UniProtKB-UniRule"/>
</dbReference>
<dbReference type="PATRIC" id="fig|479117.4.peg.142"/>
<dbReference type="InterPro" id="IPR005905">
    <property type="entry name" value="D_ala_D_ala"/>
</dbReference>
<feature type="active site" evidence="23">
    <location>
        <position position="337"/>
    </location>
</feature>
<evidence type="ECO:0000256" key="7">
    <source>
        <dbReference type="ARBA" id="ARBA00022490"/>
    </source>
</evidence>
<evidence type="ECO:0000256" key="11">
    <source>
        <dbReference type="ARBA" id="ARBA00022840"/>
    </source>
</evidence>
<feature type="active site" evidence="23">
    <location>
        <position position="197"/>
    </location>
</feature>
<dbReference type="GO" id="GO:0008360">
    <property type="term" value="P:regulation of cell shape"/>
    <property type="evidence" value="ECO:0007669"/>
    <property type="project" value="UniProtKB-KW"/>
</dbReference>
<comment type="cofactor">
    <cofactor evidence="25">
        <name>Mg(2+)</name>
        <dbReference type="ChEBI" id="CHEBI:18420"/>
    </cofactor>
    <cofactor evidence="25">
        <name>Mn(2+)</name>
        <dbReference type="ChEBI" id="CHEBI:29035"/>
    </cofactor>
    <text evidence="25">Binds 2 magnesium or manganese ions per subunit.</text>
</comment>
<evidence type="ECO:0000256" key="24">
    <source>
        <dbReference type="PIRSR" id="PIRSR039102-2"/>
    </source>
</evidence>
<feature type="binding site" evidence="25">
    <location>
        <position position="326"/>
    </location>
    <ligand>
        <name>Mg(2+)</name>
        <dbReference type="ChEBI" id="CHEBI:18420"/>
        <label>2</label>
    </ligand>
</feature>
<comment type="subcellular location">
    <subcellularLocation>
        <location evidence="3 22">Cytoplasm</location>
    </subcellularLocation>
</comment>
<comment type="pathway">
    <text evidence="18">Glycan biosynthesis.</text>
</comment>
<proteinExistence type="inferred from homology"/>
<evidence type="ECO:0000256" key="20">
    <source>
        <dbReference type="ARBA" id="ARBA00076288"/>
    </source>
</evidence>
<evidence type="ECO:0000256" key="2">
    <source>
        <dbReference type="ARBA" id="ARBA00003921"/>
    </source>
</evidence>
<protein>
    <recommendedName>
        <fullName evidence="19 22">D-alanine--D-alanine ligase</fullName>
        <ecNumber evidence="6 22">6.3.2.4</ecNumber>
    </recommendedName>
    <alternativeName>
        <fullName evidence="21 22">D-Ala-D-Ala ligase</fullName>
    </alternativeName>
    <alternativeName>
        <fullName evidence="20 22">D-alanylalanine synthetase</fullName>
    </alternativeName>
</protein>
<feature type="binding site" evidence="25">
    <location>
        <position position="328"/>
    </location>
    <ligand>
        <name>Mg(2+)</name>
        <dbReference type="ChEBI" id="CHEBI:18420"/>
        <label>2</label>
    </ligand>
</feature>
<keyword evidence="8 22" id="KW-0436">Ligase</keyword>
<evidence type="ECO:0000256" key="16">
    <source>
        <dbReference type="ARBA" id="ARBA00023316"/>
    </source>
</evidence>
<dbReference type="PROSITE" id="PS50975">
    <property type="entry name" value="ATP_GRASP"/>
    <property type="match status" value="1"/>
</dbReference>
<dbReference type="GO" id="GO:0071555">
    <property type="term" value="P:cell wall organization"/>
    <property type="evidence" value="ECO:0007669"/>
    <property type="project" value="UniProtKB-KW"/>
</dbReference>
<keyword evidence="16 22" id="KW-0961">Cell wall biogenesis/degradation</keyword>
<organism evidence="28 29">
    <name type="scientific">Brevibacterium ravenspurgense</name>
    <dbReference type="NCBI Taxonomy" id="479117"/>
    <lineage>
        <taxon>Bacteria</taxon>
        <taxon>Bacillati</taxon>
        <taxon>Actinomycetota</taxon>
        <taxon>Actinomycetes</taxon>
        <taxon>Micrococcales</taxon>
        <taxon>Brevibacteriaceae</taxon>
        <taxon>Brevibacterium</taxon>
    </lineage>
</organism>
<evidence type="ECO:0000256" key="8">
    <source>
        <dbReference type="ARBA" id="ARBA00022598"/>
    </source>
</evidence>
<evidence type="ECO:0000256" key="21">
    <source>
        <dbReference type="ARBA" id="ARBA00077154"/>
    </source>
</evidence>
<evidence type="ECO:0000256" key="18">
    <source>
        <dbReference type="ARBA" id="ARBA00060592"/>
    </source>
</evidence>
<dbReference type="GO" id="GO:0008716">
    <property type="term" value="F:D-alanine-D-alanine ligase activity"/>
    <property type="evidence" value="ECO:0007669"/>
    <property type="project" value="UniProtKB-UniRule"/>
</dbReference>
<dbReference type="InterPro" id="IPR013815">
    <property type="entry name" value="ATP_grasp_subdomain_1"/>
</dbReference>
<accession>A0A150HCH9</accession>
<dbReference type="FunFam" id="3.30.470.20:FF:000008">
    <property type="entry name" value="D-alanine--D-alanine ligase"/>
    <property type="match status" value="1"/>
</dbReference>
<feature type="binding site" evidence="24">
    <location>
        <begin position="189"/>
        <end position="191"/>
    </location>
    <ligand>
        <name>ATP</name>
        <dbReference type="ChEBI" id="CHEBI:30616"/>
    </ligand>
</feature>
<comment type="catalytic activity">
    <reaction evidence="17 22">
        <text>2 D-alanine + ATP = D-alanyl-D-alanine + ADP + phosphate + H(+)</text>
        <dbReference type="Rhea" id="RHEA:11224"/>
        <dbReference type="ChEBI" id="CHEBI:15378"/>
        <dbReference type="ChEBI" id="CHEBI:30616"/>
        <dbReference type="ChEBI" id="CHEBI:43474"/>
        <dbReference type="ChEBI" id="CHEBI:57416"/>
        <dbReference type="ChEBI" id="CHEBI:57822"/>
        <dbReference type="ChEBI" id="CHEBI:456216"/>
        <dbReference type="EC" id="6.3.2.4"/>
    </reaction>
</comment>
<evidence type="ECO:0000256" key="6">
    <source>
        <dbReference type="ARBA" id="ARBA00012216"/>
    </source>
</evidence>
<dbReference type="GO" id="GO:0005829">
    <property type="term" value="C:cytosol"/>
    <property type="evidence" value="ECO:0007669"/>
    <property type="project" value="TreeGrafter"/>
</dbReference>
<dbReference type="PROSITE" id="PS00843">
    <property type="entry name" value="DALA_DALA_LIGASE_1"/>
    <property type="match status" value="1"/>
</dbReference>